<feature type="domain" description="Protein O-mannosyl-transferase C-terminal four TM" evidence="3">
    <location>
        <begin position="386"/>
        <end position="564"/>
    </location>
</feature>
<dbReference type="InterPro" id="IPR032421">
    <property type="entry name" value="PMT_4TMC"/>
</dbReference>
<keyword evidence="5" id="KW-1185">Reference proteome</keyword>
<reference evidence="4 5" key="1">
    <citation type="submission" date="2017-05" db="EMBL/GenBank/DDBJ databases">
        <authorList>
            <person name="Varghese N."/>
            <person name="Submissions S."/>
        </authorList>
    </citation>
    <scope>NUCLEOTIDE SEQUENCE [LARGE SCALE GENOMIC DNA]</scope>
    <source>
        <strain evidence="4 5">MACB1020</strain>
    </source>
</reference>
<feature type="transmembrane region" description="Helical" evidence="1">
    <location>
        <begin position="495"/>
        <end position="514"/>
    </location>
</feature>
<comment type="similarity">
    <text evidence="1">Belongs to the glycosyltransferase 39 family.</text>
</comment>
<dbReference type="InterPro" id="IPR027005">
    <property type="entry name" value="PMT-like"/>
</dbReference>
<evidence type="ECO:0000313" key="5">
    <source>
        <dbReference type="Proteomes" id="UP000196803"/>
    </source>
</evidence>
<dbReference type="RefSeq" id="WP_015908247.1">
    <property type="nucleotide sequence ID" value="NZ_FUZJ01000001.1"/>
</dbReference>
<feature type="transmembrane region" description="Helical" evidence="1">
    <location>
        <begin position="439"/>
        <end position="463"/>
    </location>
</feature>
<keyword evidence="1" id="KW-0472">Membrane</keyword>
<dbReference type="EC" id="2.4.1.-" evidence="1"/>
<gene>
    <name evidence="4" type="ORF">SAMN05216240_1212</name>
</gene>
<keyword evidence="1" id="KW-1003">Cell membrane</keyword>
<dbReference type="Pfam" id="PF16192">
    <property type="entry name" value="PMT_4TMC"/>
    <property type="match status" value="1"/>
</dbReference>
<evidence type="ECO:0000313" key="4">
    <source>
        <dbReference type="EMBL" id="SMR92798.1"/>
    </source>
</evidence>
<keyword evidence="1" id="KW-1133">Transmembrane helix</keyword>
<protein>
    <recommendedName>
        <fullName evidence="1">Polyprenol-phosphate-mannose--protein mannosyltransferase</fullName>
        <ecNumber evidence="1">2.4.1.-</ecNumber>
    </recommendedName>
</protein>
<organism evidence="4 5">
    <name type="scientific">Caldicellulosiruptor bescii</name>
    <name type="common">Anaerocellum thermophilum</name>
    <dbReference type="NCBI Taxonomy" id="31899"/>
    <lineage>
        <taxon>Bacteria</taxon>
        <taxon>Bacillati</taxon>
        <taxon>Bacillota</taxon>
        <taxon>Bacillota incertae sedis</taxon>
        <taxon>Caldicellulosiruptorales</taxon>
        <taxon>Caldicellulosiruptoraceae</taxon>
        <taxon>Caldicellulosiruptor</taxon>
    </lineage>
</organism>
<dbReference type="PANTHER" id="PTHR10050">
    <property type="entry name" value="DOLICHYL-PHOSPHATE-MANNOSE--PROTEIN MANNOSYLTRANSFERASE"/>
    <property type="match status" value="1"/>
</dbReference>
<feature type="transmembrane region" description="Helical" evidence="1">
    <location>
        <begin position="239"/>
        <end position="257"/>
    </location>
</feature>
<dbReference type="GO" id="GO:0016757">
    <property type="term" value="F:glycosyltransferase activity"/>
    <property type="evidence" value="ECO:0007669"/>
    <property type="project" value="UniProtKB-KW"/>
</dbReference>
<comment type="function">
    <text evidence="1">Protein O-mannosyltransferase that catalyzes the transfer of a single mannose residue from a polyprenol phospho-mannosyl lipidic donor to the hydroxyl group of selected serine and threonine residues in acceptor proteins.</text>
</comment>
<accession>A0ABY1S8E5</accession>
<dbReference type="InterPro" id="IPR038731">
    <property type="entry name" value="RgtA/B/C-like"/>
</dbReference>
<dbReference type="EMBL" id="FXXC01000001">
    <property type="protein sequence ID" value="SMR92798.1"/>
    <property type="molecule type" value="Genomic_DNA"/>
</dbReference>
<feature type="transmembrane region" description="Helical" evidence="1">
    <location>
        <begin position="269"/>
        <end position="289"/>
    </location>
</feature>
<comment type="caution">
    <text evidence="4">The sequence shown here is derived from an EMBL/GenBank/DDBJ whole genome shotgun (WGS) entry which is preliminary data.</text>
</comment>
<feature type="transmembrane region" description="Helical" evidence="1">
    <location>
        <begin position="526"/>
        <end position="544"/>
    </location>
</feature>
<feature type="transmembrane region" description="Helical" evidence="1">
    <location>
        <begin position="212"/>
        <end position="233"/>
    </location>
</feature>
<proteinExistence type="inferred from homology"/>
<feature type="domain" description="Glycosyltransferase RgtA/B/C/D-like" evidence="2">
    <location>
        <begin position="192"/>
        <end position="333"/>
    </location>
</feature>
<feature type="transmembrane region" description="Helical" evidence="1">
    <location>
        <begin position="470"/>
        <end position="489"/>
    </location>
</feature>
<dbReference type="Pfam" id="PF13231">
    <property type="entry name" value="PMT_2"/>
    <property type="match status" value="1"/>
</dbReference>
<comment type="pathway">
    <text evidence="1">Protein modification; protein glycosylation.</text>
</comment>
<name>A0ABY1S8E5_CALBS</name>
<feature type="transmembrane region" description="Helical" evidence="1">
    <location>
        <begin position="354"/>
        <end position="372"/>
    </location>
</feature>
<feature type="transmembrane region" description="Helical" evidence="1">
    <location>
        <begin position="6"/>
        <end position="26"/>
    </location>
</feature>
<dbReference type="GeneID" id="31773216"/>
<evidence type="ECO:0000259" key="2">
    <source>
        <dbReference type="Pfam" id="PF13231"/>
    </source>
</evidence>
<comment type="subcellular location">
    <subcellularLocation>
        <location evidence="1">Cell membrane</location>
    </subcellularLocation>
</comment>
<dbReference type="Proteomes" id="UP000196803">
    <property type="component" value="Unassembled WGS sequence"/>
</dbReference>
<evidence type="ECO:0000259" key="3">
    <source>
        <dbReference type="Pfam" id="PF16192"/>
    </source>
</evidence>
<keyword evidence="1 4" id="KW-0328">Glycosyltransferase</keyword>
<feature type="transmembrane region" description="Helical" evidence="1">
    <location>
        <begin position="309"/>
        <end position="333"/>
    </location>
</feature>
<keyword evidence="1" id="KW-0812">Transmembrane</keyword>
<dbReference type="PANTHER" id="PTHR10050:SF53">
    <property type="entry name" value="CHROMOSOME UNDETERMINED SCAFFOLD_67, WHOLE GENOME SHOTGUN SEQUENCE"/>
    <property type="match status" value="1"/>
</dbReference>
<sequence length="566" mass="64552">MKGKNVLLLLSILIATGYFILQVISIGSREIPTTYWASKEEGSTIEVRISPKMFIKDFFIYFGYGDGKVDIQFLNDNSVIFQQSVQSAFFQGKVILVNNVVDKVLIVTHGNGLEIREIAAKKDDKQFIDFSKAEIVILKGFKYLGNPYNLVDEQAKMRSIVSYRYSSYFDEIYHARTAYELLKGLPPYDLVHPPLGKWLISVGMAVWGVNPFGWRIVNLIFGSIALVLILILFTKLHKPSFWCGIAIIILMASDFLHNSLSRTANLDTFSLFFILLCSIFGMSYISSILKKKEKLSKTNLAYFLTFSTGGLAFACKWNALYSIIPILTISFSYRVHNLIKNNDKNWVVKVIKNGLLSIIAFLIPYYLTYLPITIKYPYHNLPGAVISDFIMLQNHIWKYHSTLVATHPFSSEWYQWLLATKPLWAYYDNSLPSNLRSTIAYLGNPVIWGLGLLALAYLLIVALKNPKDNLSSFIVITSYISSIVPWMFIGRIKFIYHYYLALPWLYIAIAMAIDNLRLKQGLKEKVAMTVSSLALIMLIIYYPAVSGLTVSAKYINMLKIMKSWIF</sequence>
<keyword evidence="1" id="KW-0808">Transferase</keyword>
<evidence type="ECO:0000256" key="1">
    <source>
        <dbReference type="RuleBase" id="RU367007"/>
    </source>
</evidence>